<dbReference type="GO" id="GO:0004386">
    <property type="term" value="F:helicase activity"/>
    <property type="evidence" value="ECO:0007669"/>
    <property type="project" value="UniProtKB-KW"/>
</dbReference>
<keyword evidence="5" id="KW-0067">ATP-binding</keyword>
<accession>A0A942WFL1</accession>
<gene>
    <name evidence="9" type="ORF">KHZ85_00410</name>
</gene>
<dbReference type="Proteomes" id="UP000753219">
    <property type="component" value="Unassembled WGS sequence"/>
</dbReference>
<keyword evidence="2" id="KW-0227">DNA damage</keyword>
<dbReference type="RefSeq" id="WP_278639381.1">
    <property type="nucleotide sequence ID" value="NZ_JAGZMZ010000001.1"/>
</dbReference>
<dbReference type="InterPro" id="IPR011604">
    <property type="entry name" value="PDDEXK-like_dom_sf"/>
</dbReference>
<dbReference type="GO" id="GO:0005524">
    <property type="term" value="F:ATP binding"/>
    <property type="evidence" value="ECO:0007669"/>
    <property type="project" value="UniProtKB-KW"/>
</dbReference>
<evidence type="ECO:0000256" key="6">
    <source>
        <dbReference type="ARBA" id="ARBA00023125"/>
    </source>
</evidence>
<evidence type="ECO:0000313" key="9">
    <source>
        <dbReference type="EMBL" id="MBS4883222.1"/>
    </source>
</evidence>
<name>A0A942WFL1_9FIRM</name>
<keyword evidence="3" id="KW-0378">Hydrolase</keyword>
<proteinExistence type="predicted"/>
<keyword evidence="1" id="KW-0547">Nucleotide-binding</keyword>
<evidence type="ECO:0000256" key="5">
    <source>
        <dbReference type="ARBA" id="ARBA00022840"/>
    </source>
</evidence>
<evidence type="ECO:0000256" key="3">
    <source>
        <dbReference type="ARBA" id="ARBA00022801"/>
    </source>
</evidence>
<keyword evidence="7" id="KW-0234">DNA repair</keyword>
<evidence type="ECO:0000313" key="10">
    <source>
        <dbReference type="Proteomes" id="UP000753219"/>
    </source>
</evidence>
<evidence type="ECO:0000256" key="4">
    <source>
        <dbReference type="ARBA" id="ARBA00022806"/>
    </source>
</evidence>
<keyword evidence="4" id="KW-0347">Helicase</keyword>
<evidence type="ECO:0000256" key="7">
    <source>
        <dbReference type="ARBA" id="ARBA00023204"/>
    </source>
</evidence>
<dbReference type="EMBL" id="JAGZMZ010000001">
    <property type="protein sequence ID" value="MBS4883222.1"/>
    <property type="molecule type" value="Genomic_DNA"/>
</dbReference>
<reference evidence="9" key="1">
    <citation type="submission" date="2021-02" db="EMBL/GenBank/DDBJ databases">
        <title>Infant gut strain persistence is associated with maternal origin, phylogeny, and functional potential including surface adhesion and iron acquisition.</title>
        <authorList>
            <person name="Lou Y.C."/>
        </authorList>
    </citation>
    <scope>NUCLEOTIDE SEQUENCE</scope>
    <source>
        <strain evidence="9">L3_108_103G1_dasL3_108_103G1_concoct_2</strain>
    </source>
</reference>
<keyword evidence="6" id="KW-0238">DNA-binding</keyword>
<dbReference type="Pfam" id="PF12705">
    <property type="entry name" value="PDDEXK_1"/>
    <property type="match status" value="1"/>
</dbReference>
<feature type="domain" description="PD-(D/E)XK endonuclease-like" evidence="8">
    <location>
        <begin position="83"/>
        <end position="213"/>
    </location>
</feature>
<comment type="caution">
    <text evidence="9">The sequence shown here is derived from an EMBL/GenBank/DDBJ whole genome shotgun (WGS) entry which is preliminary data.</text>
</comment>
<dbReference type="AlphaFoldDB" id="A0A942WFL1"/>
<sequence>MKITNEYNLPQPIMAAVMREHTYTPKQYSVTALLKGTCQTILERRHDNEIKQDVSEMIWLIFGTAVHGVLEQSQETENQLKENKIVVELMNGYKLSGIFDLYDDKTGTVTDYKTASVNKVLFNDWEDYRKQTLIYCWMLRKIGFHAHRGEIVAMLKDHSKTKALQGGDYPQHPVYPISWEFTEEEFNQIDEWIHDRFEELSDCEQMTDDDLPACTPEERWHKEDTYAVMKEGRKSAVRVFKTHGDAQAYIDSKMLDNKHSIVKREGTDNRCENYCNVNKWCPYYKSKHAA</sequence>
<evidence type="ECO:0000256" key="1">
    <source>
        <dbReference type="ARBA" id="ARBA00022741"/>
    </source>
</evidence>
<dbReference type="GO" id="GO:0016787">
    <property type="term" value="F:hydrolase activity"/>
    <property type="evidence" value="ECO:0007669"/>
    <property type="project" value="UniProtKB-KW"/>
</dbReference>
<dbReference type="Gene3D" id="3.90.320.10">
    <property type="match status" value="1"/>
</dbReference>
<evidence type="ECO:0000256" key="2">
    <source>
        <dbReference type="ARBA" id="ARBA00022763"/>
    </source>
</evidence>
<dbReference type="GO" id="GO:0003677">
    <property type="term" value="F:DNA binding"/>
    <property type="evidence" value="ECO:0007669"/>
    <property type="project" value="UniProtKB-KW"/>
</dbReference>
<evidence type="ECO:0000259" key="8">
    <source>
        <dbReference type="Pfam" id="PF12705"/>
    </source>
</evidence>
<dbReference type="InterPro" id="IPR038726">
    <property type="entry name" value="PDDEXK_AddAB-type"/>
</dbReference>
<organism evidence="9 10">
    <name type="scientific">Amedibacillus dolichus</name>
    <dbReference type="NCBI Taxonomy" id="31971"/>
    <lineage>
        <taxon>Bacteria</taxon>
        <taxon>Bacillati</taxon>
        <taxon>Bacillota</taxon>
        <taxon>Erysipelotrichia</taxon>
        <taxon>Erysipelotrichales</taxon>
        <taxon>Erysipelotrichaceae</taxon>
        <taxon>Amedibacillus</taxon>
    </lineage>
</organism>
<dbReference type="GO" id="GO:0006281">
    <property type="term" value="P:DNA repair"/>
    <property type="evidence" value="ECO:0007669"/>
    <property type="project" value="UniProtKB-KW"/>
</dbReference>
<protein>
    <submittedName>
        <fullName evidence="9">PD-(D/E)XK nuclease family protein</fullName>
    </submittedName>
</protein>